<reference evidence="3 5" key="2">
    <citation type="submission" date="2021-01" db="EMBL/GenBank/DDBJ databases">
        <title>Biogeographic distribution of Paracoccus.</title>
        <authorList>
            <person name="Hollensteiner J."/>
            <person name="Leineberger J."/>
            <person name="Brinkhoff T."/>
            <person name="Daniel R."/>
        </authorList>
    </citation>
    <scope>NUCLEOTIDE SEQUENCE [LARGE SCALE GENOMIC DNA]</scope>
    <source>
        <strain evidence="3 5">DSM 18447</strain>
    </source>
</reference>
<dbReference type="Proteomes" id="UP001215549">
    <property type="component" value="Chromosome"/>
</dbReference>
<dbReference type="AlphaFoldDB" id="A0AA45W7P5"/>
<keyword evidence="5" id="KW-1185">Reference proteome</keyword>
<dbReference type="SUPFAM" id="SSF56349">
    <property type="entry name" value="DNA breaking-rejoining enzymes"/>
    <property type="match status" value="1"/>
</dbReference>
<keyword evidence="1" id="KW-0233">DNA recombination</keyword>
<evidence type="ECO:0000256" key="1">
    <source>
        <dbReference type="ARBA" id="ARBA00023172"/>
    </source>
</evidence>
<evidence type="ECO:0000313" key="5">
    <source>
        <dbReference type="Proteomes" id="UP001215549"/>
    </source>
</evidence>
<protein>
    <submittedName>
        <fullName evidence="3">Recombinase</fullName>
    </submittedName>
</protein>
<dbReference type="EMBL" id="FTOU01000019">
    <property type="protein sequence ID" value="SIT11252.1"/>
    <property type="molecule type" value="Genomic_DNA"/>
</dbReference>
<dbReference type="Gene3D" id="1.10.443.10">
    <property type="entry name" value="Intergrase catalytic core"/>
    <property type="match status" value="1"/>
</dbReference>
<evidence type="ECO:0000313" key="4">
    <source>
        <dbReference type="Proteomes" id="UP000186216"/>
    </source>
</evidence>
<reference evidence="2 4" key="1">
    <citation type="submission" date="2017-01" db="EMBL/GenBank/DDBJ databases">
        <authorList>
            <person name="Varghese N."/>
            <person name="Submissions S."/>
        </authorList>
    </citation>
    <scope>NUCLEOTIDE SEQUENCE [LARGE SCALE GENOMIC DNA]</scope>
    <source>
        <strain evidence="2 4">DSM 18447</strain>
    </source>
</reference>
<dbReference type="GO" id="GO:0006310">
    <property type="term" value="P:DNA recombination"/>
    <property type="evidence" value="ECO:0007669"/>
    <property type="project" value="UniProtKB-KW"/>
</dbReference>
<dbReference type="RefSeq" id="WP_084203288.1">
    <property type="nucleotide sequence ID" value="NZ_CP067140.1"/>
</dbReference>
<dbReference type="EMBL" id="CP067140">
    <property type="protein sequence ID" value="WCR04784.1"/>
    <property type="molecule type" value="Genomic_DNA"/>
</dbReference>
<dbReference type="GO" id="GO:0003677">
    <property type="term" value="F:DNA binding"/>
    <property type="evidence" value="ECO:0007669"/>
    <property type="project" value="InterPro"/>
</dbReference>
<dbReference type="GO" id="GO:0015074">
    <property type="term" value="P:DNA integration"/>
    <property type="evidence" value="ECO:0007669"/>
    <property type="project" value="InterPro"/>
</dbReference>
<sequence length="327" mass="37060">MKNVRLPGEIGDGQDAERARLARELTREMICWFDDDSPKVEPGTWKWLIGRYLADEISPFHEVKSVTQDSYRSRLASWEEAIGQGFIADVDFAELKRWQKAMKDNGRSQHYIKAQFTMLRILVGYGKALNVSGCAAIKDVLSEMRIKGPKPRTVAPTSQQVEAVIQKADDAGDAMFALGVSLQWWLSLRGVDVIGQWLRLGKDDPRDSGIIRGNFRWADGLTWAMIDRDVSEVRKTPSKTEDDLPDELVFNLTPLPQLRSRLLSIPRESRVGPVIVNPNTGLPFDRYRWRDKWCEYRDAAGVPSHIWVRDTRAAAITHARNAGATPM</sequence>
<dbReference type="InterPro" id="IPR013762">
    <property type="entry name" value="Integrase-like_cat_sf"/>
</dbReference>
<dbReference type="InterPro" id="IPR011010">
    <property type="entry name" value="DNA_brk_join_enz"/>
</dbReference>
<gene>
    <name evidence="3" type="ORF">JHX88_08755</name>
    <name evidence="2" type="ORF">SAMN05421772_11953</name>
</gene>
<evidence type="ECO:0000313" key="2">
    <source>
        <dbReference type="EMBL" id="SIT11252.1"/>
    </source>
</evidence>
<accession>A0AA45W7P5</accession>
<name>A0AA45W7P5_9RHOB</name>
<evidence type="ECO:0000313" key="3">
    <source>
        <dbReference type="EMBL" id="WCR04784.1"/>
    </source>
</evidence>
<dbReference type="Proteomes" id="UP000186216">
    <property type="component" value="Unassembled WGS sequence"/>
</dbReference>
<proteinExistence type="predicted"/>
<organism evidence="2 4">
    <name type="scientific">Paracoccus saliphilus</name>
    <dbReference type="NCBI Taxonomy" id="405559"/>
    <lineage>
        <taxon>Bacteria</taxon>
        <taxon>Pseudomonadati</taxon>
        <taxon>Pseudomonadota</taxon>
        <taxon>Alphaproteobacteria</taxon>
        <taxon>Rhodobacterales</taxon>
        <taxon>Paracoccaceae</taxon>
        <taxon>Paracoccus</taxon>
    </lineage>
</organism>